<evidence type="ECO:0000259" key="2">
    <source>
        <dbReference type="Pfam" id="PF17131"/>
    </source>
</evidence>
<feature type="domain" description="Uncharacterized protein TP-0789" evidence="2">
    <location>
        <begin position="75"/>
        <end position="176"/>
    </location>
</feature>
<protein>
    <recommendedName>
        <fullName evidence="2">Uncharacterized protein TP-0789 domain-containing protein</fullName>
    </recommendedName>
</protein>
<organism evidence="3">
    <name type="scientific">uncultured Desulfobacterium sp</name>
    <dbReference type="NCBI Taxonomy" id="201089"/>
    <lineage>
        <taxon>Bacteria</taxon>
        <taxon>Pseudomonadati</taxon>
        <taxon>Thermodesulfobacteriota</taxon>
        <taxon>Desulfobacteria</taxon>
        <taxon>Desulfobacterales</taxon>
        <taxon>Desulfobacteriaceae</taxon>
        <taxon>Desulfobacterium</taxon>
        <taxon>environmental samples</taxon>
    </lineage>
</organism>
<feature type="chain" id="PRO_5019572618" description="Uncharacterized protein TP-0789 domain-containing protein" evidence="1">
    <location>
        <begin position="23"/>
        <end position="179"/>
    </location>
</feature>
<dbReference type="CDD" id="cd16329">
    <property type="entry name" value="LolA_like"/>
    <property type="match status" value="1"/>
</dbReference>
<gene>
    <name evidence="3" type="ORF">PITCH_A290001</name>
</gene>
<sequence length="179" mass="20129">MKKTSLFVLILTLIAATANVYAGAPDVTSIMKKSEDAINAMLAGTRKMTMTVKDGQVVTSEWVARRAYKVFDDGKRELMIFLEPDYLKGNAYMYFKPSDKPITEEWVYSTPTRRVRKLAGANAYESFFSTDFTYADLGIKDPGGTNKLLGEETFDGKKVYKVETIPKDNYYYSKSVISG</sequence>
<dbReference type="AlphaFoldDB" id="A0A445MYQ2"/>
<feature type="signal peptide" evidence="1">
    <location>
        <begin position="1"/>
        <end position="22"/>
    </location>
</feature>
<proteinExistence type="predicted"/>
<evidence type="ECO:0000256" key="1">
    <source>
        <dbReference type="SAM" id="SignalP"/>
    </source>
</evidence>
<evidence type="ECO:0000313" key="3">
    <source>
        <dbReference type="EMBL" id="SPD74617.1"/>
    </source>
</evidence>
<dbReference type="EMBL" id="OJIN01000169">
    <property type="protein sequence ID" value="SPD74617.1"/>
    <property type="molecule type" value="Genomic_DNA"/>
</dbReference>
<name>A0A445MYQ2_9BACT</name>
<dbReference type="Gene3D" id="2.50.20.10">
    <property type="entry name" value="Lipoprotein localisation LolA/LolB/LppX"/>
    <property type="match status" value="1"/>
</dbReference>
<dbReference type="Pfam" id="PF17131">
    <property type="entry name" value="LolA_like"/>
    <property type="match status" value="1"/>
</dbReference>
<reference evidence="3" key="1">
    <citation type="submission" date="2018-01" db="EMBL/GenBank/DDBJ databases">
        <authorList>
            <person name="Regsiter A."/>
            <person name="William W."/>
        </authorList>
    </citation>
    <scope>NUCLEOTIDE SEQUENCE</scope>
    <source>
        <strain evidence="3">TRIP AH-1</strain>
    </source>
</reference>
<accession>A0A445MYQ2</accession>
<dbReference type="InterPro" id="IPR033399">
    <property type="entry name" value="TP_0789-like"/>
</dbReference>
<keyword evidence="1" id="KW-0732">Signal</keyword>